<sequence length="165" mass="19906">MKTILWKKFNKIIYKIKKKPETTTGLILNEYIDFINKLQQYVDESKWIELTLVEDRWNLVQEFIEQNMENYMDCEKLLYCFEKSKLLANRISFIEARKSFRQDHSLVIAYNRLRNKVTSEESCTIHRKKFRTHPIMFNHLRSDHPDVYVGYKAESLPALESDNSF</sequence>
<organism evidence="1 2">
    <name type="scientific">Dermatophagoides pteronyssinus</name>
    <name type="common">European house dust mite</name>
    <dbReference type="NCBI Taxonomy" id="6956"/>
    <lineage>
        <taxon>Eukaryota</taxon>
        <taxon>Metazoa</taxon>
        <taxon>Ecdysozoa</taxon>
        <taxon>Arthropoda</taxon>
        <taxon>Chelicerata</taxon>
        <taxon>Arachnida</taxon>
        <taxon>Acari</taxon>
        <taxon>Acariformes</taxon>
        <taxon>Sarcoptiformes</taxon>
        <taxon>Astigmata</taxon>
        <taxon>Psoroptidia</taxon>
        <taxon>Analgoidea</taxon>
        <taxon>Pyroglyphidae</taxon>
        <taxon>Dermatophagoidinae</taxon>
        <taxon>Dermatophagoides</taxon>
    </lineage>
</organism>
<keyword evidence="2" id="KW-1185">Reference proteome</keyword>
<name>A0ABQ8JVR0_DERPT</name>
<reference evidence="1 2" key="2">
    <citation type="journal article" date="2022" name="Mol. Biol. Evol.">
        <title>Comparative Genomics Reveals Insights into the Divergent Evolution of Astigmatic Mites and Household Pest Adaptations.</title>
        <authorList>
            <person name="Xiong Q."/>
            <person name="Wan A.T."/>
            <person name="Liu X."/>
            <person name="Fung C.S."/>
            <person name="Xiao X."/>
            <person name="Malainual N."/>
            <person name="Hou J."/>
            <person name="Wang L."/>
            <person name="Wang M."/>
            <person name="Yang K.Y."/>
            <person name="Cui Y."/>
            <person name="Leung E.L."/>
            <person name="Nong W."/>
            <person name="Shin S.K."/>
            <person name="Au S.W."/>
            <person name="Jeong K.Y."/>
            <person name="Chew F.T."/>
            <person name="Hui J.H."/>
            <person name="Leung T.F."/>
            <person name="Tungtrongchitr A."/>
            <person name="Zhong N."/>
            <person name="Liu Z."/>
            <person name="Tsui S.K."/>
        </authorList>
    </citation>
    <scope>NUCLEOTIDE SEQUENCE [LARGE SCALE GENOMIC DNA]</scope>
    <source>
        <strain evidence="1">Derp</strain>
    </source>
</reference>
<comment type="caution">
    <text evidence="1">The sequence shown here is derived from an EMBL/GenBank/DDBJ whole genome shotgun (WGS) entry which is preliminary data.</text>
</comment>
<dbReference type="Proteomes" id="UP000887458">
    <property type="component" value="Unassembled WGS sequence"/>
</dbReference>
<evidence type="ECO:0000313" key="1">
    <source>
        <dbReference type="EMBL" id="KAH9426659.1"/>
    </source>
</evidence>
<gene>
    <name evidence="1" type="ORF">DERP_002758</name>
</gene>
<proteinExistence type="predicted"/>
<evidence type="ECO:0000313" key="2">
    <source>
        <dbReference type="Proteomes" id="UP000887458"/>
    </source>
</evidence>
<reference evidence="1 2" key="1">
    <citation type="journal article" date="2018" name="J. Allergy Clin. Immunol.">
        <title>High-quality assembly of Dermatophagoides pteronyssinus genome and transcriptome reveals a wide range of novel allergens.</title>
        <authorList>
            <person name="Liu X.Y."/>
            <person name="Yang K.Y."/>
            <person name="Wang M.Q."/>
            <person name="Kwok J.S."/>
            <person name="Zeng X."/>
            <person name="Yang Z."/>
            <person name="Xiao X.J."/>
            <person name="Lau C.P."/>
            <person name="Li Y."/>
            <person name="Huang Z.M."/>
            <person name="Ba J.G."/>
            <person name="Yim A.K."/>
            <person name="Ouyang C.Y."/>
            <person name="Ngai S.M."/>
            <person name="Chan T.F."/>
            <person name="Leung E.L."/>
            <person name="Liu L."/>
            <person name="Liu Z.G."/>
            <person name="Tsui S.K."/>
        </authorList>
    </citation>
    <scope>NUCLEOTIDE SEQUENCE [LARGE SCALE GENOMIC DNA]</scope>
    <source>
        <strain evidence="1">Derp</strain>
    </source>
</reference>
<dbReference type="EMBL" id="NJHN03000008">
    <property type="protein sequence ID" value="KAH9426659.1"/>
    <property type="molecule type" value="Genomic_DNA"/>
</dbReference>
<protein>
    <submittedName>
        <fullName evidence="1">Uncharacterized protein</fullName>
    </submittedName>
</protein>
<accession>A0ABQ8JVR0</accession>